<dbReference type="Proteomes" id="UP001055811">
    <property type="component" value="Linkage Group LG07"/>
</dbReference>
<evidence type="ECO:0000313" key="1">
    <source>
        <dbReference type="EMBL" id="KAI3709295.1"/>
    </source>
</evidence>
<evidence type="ECO:0000313" key="2">
    <source>
        <dbReference type="Proteomes" id="UP001055811"/>
    </source>
</evidence>
<name>A0ACB9AH54_CICIN</name>
<organism evidence="1 2">
    <name type="scientific">Cichorium intybus</name>
    <name type="common">Chicory</name>
    <dbReference type="NCBI Taxonomy" id="13427"/>
    <lineage>
        <taxon>Eukaryota</taxon>
        <taxon>Viridiplantae</taxon>
        <taxon>Streptophyta</taxon>
        <taxon>Embryophyta</taxon>
        <taxon>Tracheophyta</taxon>
        <taxon>Spermatophyta</taxon>
        <taxon>Magnoliopsida</taxon>
        <taxon>eudicotyledons</taxon>
        <taxon>Gunneridae</taxon>
        <taxon>Pentapetalae</taxon>
        <taxon>asterids</taxon>
        <taxon>campanulids</taxon>
        <taxon>Asterales</taxon>
        <taxon>Asteraceae</taxon>
        <taxon>Cichorioideae</taxon>
        <taxon>Cichorieae</taxon>
        <taxon>Cichoriinae</taxon>
        <taxon>Cichorium</taxon>
    </lineage>
</organism>
<reference evidence="2" key="1">
    <citation type="journal article" date="2022" name="Mol. Ecol. Resour.">
        <title>The genomes of chicory, endive, great burdock and yacon provide insights into Asteraceae palaeo-polyploidization history and plant inulin production.</title>
        <authorList>
            <person name="Fan W."/>
            <person name="Wang S."/>
            <person name="Wang H."/>
            <person name="Wang A."/>
            <person name="Jiang F."/>
            <person name="Liu H."/>
            <person name="Zhao H."/>
            <person name="Xu D."/>
            <person name="Zhang Y."/>
        </authorList>
    </citation>
    <scope>NUCLEOTIDE SEQUENCE [LARGE SCALE GENOMIC DNA]</scope>
    <source>
        <strain evidence="2">cv. Punajuju</strain>
    </source>
</reference>
<proteinExistence type="predicted"/>
<dbReference type="EMBL" id="CM042015">
    <property type="protein sequence ID" value="KAI3709295.1"/>
    <property type="molecule type" value="Genomic_DNA"/>
</dbReference>
<comment type="caution">
    <text evidence="1">The sequence shown here is derived from an EMBL/GenBank/DDBJ whole genome shotgun (WGS) entry which is preliminary data.</text>
</comment>
<keyword evidence="2" id="KW-1185">Reference proteome</keyword>
<protein>
    <submittedName>
        <fullName evidence="1">Uncharacterized protein</fullName>
    </submittedName>
</protein>
<reference evidence="1 2" key="2">
    <citation type="journal article" date="2022" name="Mol. Ecol. Resour.">
        <title>The genomes of chicory, endive, great burdock and yacon provide insights into Asteraceae paleo-polyploidization history and plant inulin production.</title>
        <authorList>
            <person name="Fan W."/>
            <person name="Wang S."/>
            <person name="Wang H."/>
            <person name="Wang A."/>
            <person name="Jiang F."/>
            <person name="Liu H."/>
            <person name="Zhao H."/>
            <person name="Xu D."/>
            <person name="Zhang Y."/>
        </authorList>
    </citation>
    <scope>NUCLEOTIDE SEQUENCE [LARGE SCALE GENOMIC DNA]</scope>
    <source>
        <strain evidence="2">cv. Punajuju</strain>
        <tissue evidence="1">Leaves</tissue>
    </source>
</reference>
<sequence>MRLLSMATFAFAQILTTKGIENANLMSRRSNIEEDVSIGTEIPNLDSCDQIRHEEHSSDSNNMQSDIENYFEEERAPDTPSLIHCLNSFHKNWLISDMKESLIEESKHNEQTSEHRREAEIGFESQEEGLKRFILGIGRRTKRQRHFRYPDHGKDKPDSRREGHNANGGESEYDQEALQLLNEFMMKKEKELELYRK</sequence>
<accession>A0ACB9AH54</accession>
<gene>
    <name evidence="1" type="ORF">L2E82_39055</name>
</gene>